<name>A0A2I4CQC5_AUSLI</name>
<evidence type="ECO:0000256" key="5">
    <source>
        <dbReference type="ARBA" id="ARBA00022801"/>
    </source>
</evidence>
<dbReference type="Gene3D" id="3.30.40.10">
    <property type="entry name" value="Zinc/RING finger domain, C3HC4 (zinc finger)"/>
    <property type="match status" value="1"/>
</dbReference>
<evidence type="ECO:0000313" key="8">
    <source>
        <dbReference type="Proteomes" id="UP000192220"/>
    </source>
</evidence>
<keyword evidence="5" id="KW-0378">Hydrolase</keyword>
<dbReference type="SUPFAM" id="SSF54001">
    <property type="entry name" value="Cysteine proteinases"/>
    <property type="match status" value="1"/>
</dbReference>
<keyword evidence="4" id="KW-0863">Zinc-finger</keyword>
<dbReference type="InterPro" id="IPR038765">
    <property type="entry name" value="Papain-like_cys_pep_sf"/>
</dbReference>
<dbReference type="Pfam" id="PF02902">
    <property type="entry name" value="Peptidase_C48"/>
    <property type="match status" value="1"/>
</dbReference>
<gene>
    <name evidence="9" type="primary">LOC106530990</name>
</gene>
<comment type="similarity">
    <text evidence="1">Belongs to the peptidase C48 family.</text>
</comment>
<dbReference type="InterPro" id="IPR019786">
    <property type="entry name" value="Zinc_finger_PHD-type_CS"/>
</dbReference>
<sequence length="118" mass="13124">MNVSRWECTTLPHPLQPDSNSCGVFAIKFVEKVLMGQQPVFPAGPKDVEMLRWQISVILLEASDDLTSICCICGHEEVDDSQDNKTIIWISCDVCAKWFHHACLGCPDTSSTFTCEAC</sequence>
<reference evidence="9" key="1">
    <citation type="submission" date="2025-08" db="UniProtKB">
        <authorList>
            <consortium name="RefSeq"/>
        </authorList>
    </citation>
    <scope>IDENTIFICATION</scope>
    <source>
        <strain evidence="9">Quisiro</strain>
        <tissue evidence="9">Liver</tissue>
    </source>
</reference>
<dbReference type="InterPro" id="IPR011011">
    <property type="entry name" value="Znf_FYVE_PHD"/>
</dbReference>
<dbReference type="Gene3D" id="3.40.395.10">
    <property type="entry name" value="Adenoviral Proteinase, Chain A"/>
    <property type="match status" value="1"/>
</dbReference>
<evidence type="ECO:0000256" key="2">
    <source>
        <dbReference type="ARBA" id="ARBA00022670"/>
    </source>
</evidence>
<keyword evidence="3" id="KW-0479">Metal-binding</keyword>
<keyword evidence="6" id="KW-0862">Zinc</keyword>
<proteinExistence type="inferred from homology"/>
<accession>A0A2I4CQC5</accession>
<dbReference type="OrthoDB" id="413122at2759"/>
<dbReference type="STRING" id="52670.A0A2I4CQC5"/>
<dbReference type="GeneID" id="106530990"/>
<evidence type="ECO:0000256" key="4">
    <source>
        <dbReference type="ARBA" id="ARBA00022771"/>
    </source>
</evidence>
<evidence type="ECO:0000256" key="6">
    <source>
        <dbReference type="ARBA" id="ARBA00022833"/>
    </source>
</evidence>
<feature type="domain" description="Ubiquitin-like protease family profile" evidence="7">
    <location>
        <begin position="3"/>
        <end position="57"/>
    </location>
</feature>
<keyword evidence="2" id="KW-0645">Protease</keyword>
<organism evidence="8 9">
    <name type="scientific">Austrofundulus limnaeus</name>
    <name type="common">Annual killifish</name>
    <dbReference type="NCBI Taxonomy" id="52670"/>
    <lineage>
        <taxon>Eukaryota</taxon>
        <taxon>Metazoa</taxon>
        <taxon>Chordata</taxon>
        <taxon>Craniata</taxon>
        <taxon>Vertebrata</taxon>
        <taxon>Euteleostomi</taxon>
        <taxon>Actinopterygii</taxon>
        <taxon>Neopterygii</taxon>
        <taxon>Teleostei</taxon>
        <taxon>Neoteleostei</taxon>
        <taxon>Acanthomorphata</taxon>
        <taxon>Ovalentaria</taxon>
        <taxon>Atherinomorphae</taxon>
        <taxon>Cyprinodontiformes</taxon>
        <taxon>Rivulidae</taxon>
        <taxon>Austrofundulus</taxon>
    </lineage>
</organism>
<evidence type="ECO:0000256" key="1">
    <source>
        <dbReference type="ARBA" id="ARBA00005234"/>
    </source>
</evidence>
<keyword evidence="8" id="KW-1185">Reference proteome</keyword>
<dbReference type="AlphaFoldDB" id="A0A2I4CQC5"/>
<protein>
    <submittedName>
        <fullName evidence="9">Transcription factor 19</fullName>
    </submittedName>
</protein>
<dbReference type="GO" id="GO:0006508">
    <property type="term" value="P:proteolysis"/>
    <property type="evidence" value="ECO:0007669"/>
    <property type="project" value="UniProtKB-KW"/>
</dbReference>
<evidence type="ECO:0000256" key="3">
    <source>
        <dbReference type="ARBA" id="ARBA00022723"/>
    </source>
</evidence>
<dbReference type="KEGG" id="alim:106530990"/>
<dbReference type="Proteomes" id="UP000192220">
    <property type="component" value="Unplaced"/>
</dbReference>
<evidence type="ECO:0000259" key="7">
    <source>
        <dbReference type="Pfam" id="PF02902"/>
    </source>
</evidence>
<dbReference type="InterPro" id="IPR013083">
    <property type="entry name" value="Znf_RING/FYVE/PHD"/>
</dbReference>
<dbReference type="GO" id="GO:0008234">
    <property type="term" value="F:cysteine-type peptidase activity"/>
    <property type="evidence" value="ECO:0007669"/>
    <property type="project" value="InterPro"/>
</dbReference>
<dbReference type="SUPFAM" id="SSF57903">
    <property type="entry name" value="FYVE/PHD zinc finger"/>
    <property type="match status" value="1"/>
</dbReference>
<dbReference type="InParanoid" id="A0A2I4CQC5"/>
<evidence type="ECO:0000313" key="9">
    <source>
        <dbReference type="RefSeq" id="XP_013882186.1"/>
    </source>
</evidence>
<dbReference type="RefSeq" id="XP_013882186.1">
    <property type="nucleotide sequence ID" value="XM_014026732.1"/>
</dbReference>
<dbReference type="PROSITE" id="PS01359">
    <property type="entry name" value="ZF_PHD_1"/>
    <property type="match status" value="1"/>
</dbReference>
<dbReference type="InterPro" id="IPR003653">
    <property type="entry name" value="Peptidase_C48_C"/>
</dbReference>
<dbReference type="GO" id="GO:0008270">
    <property type="term" value="F:zinc ion binding"/>
    <property type="evidence" value="ECO:0007669"/>
    <property type="project" value="UniProtKB-KW"/>
</dbReference>